<dbReference type="InterPro" id="IPR023393">
    <property type="entry name" value="START-like_dom_sf"/>
</dbReference>
<evidence type="ECO:0000313" key="1">
    <source>
        <dbReference type="EMBL" id="MEW9265447.1"/>
    </source>
</evidence>
<protein>
    <submittedName>
        <fullName evidence="1">SRPBCC family protein</fullName>
    </submittedName>
</protein>
<gene>
    <name evidence="1" type="ORF">AB1207_11860</name>
</gene>
<dbReference type="RefSeq" id="WP_367638528.1">
    <property type="nucleotide sequence ID" value="NZ_JBFNQN010000007.1"/>
</dbReference>
<evidence type="ECO:0000313" key="2">
    <source>
        <dbReference type="Proteomes" id="UP001555826"/>
    </source>
</evidence>
<dbReference type="Gene3D" id="3.30.530.20">
    <property type="match status" value="1"/>
</dbReference>
<comment type="caution">
    <text evidence="1">The sequence shown here is derived from an EMBL/GenBank/DDBJ whole genome shotgun (WGS) entry which is preliminary data.</text>
</comment>
<name>A0ABV3P746_9ACTN</name>
<dbReference type="Pfam" id="PF10604">
    <property type="entry name" value="Polyketide_cyc2"/>
    <property type="match status" value="1"/>
</dbReference>
<reference evidence="1 2" key="1">
    <citation type="submission" date="2024-07" db="EMBL/GenBank/DDBJ databases">
        <authorList>
            <person name="Thanompreechachai J."/>
            <person name="Duangmal K."/>
        </authorList>
    </citation>
    <scope>NUCLEOTIDE SEQUENCE [LARGE SCALE GENOMIC DNA]</scope>
    <source>
        <strain evidence="1 2">KCTC 19886</strain>
    </source>
</reference>
<dbReference type="CDD" id="cd07820">
    <property type="entry name" value="SRPBCC_3"/>
    <property type="match status" value="1"/>
</dbReference>
<sequence length="160" mass="17613">MIVVVTDVAAPAHVLHDLVLDVDVHAESLRGSGESATTSTGRRTLAEGDEVTFRARHLGVRWTMTSRVTTVARPHRIVDEQVRGPFRRMRHEHVFAPGPRGTRMSDRMEVALPGGALGALAVRLVAEPYLRRLLRERAEHLRAVAEGGSSTRRARPTSTT</sequence>
<proteinExistence type="predicted"/>
<dbReference type="SUPFAM" id="SSF55961">
    <property type="entry name" value="Bet v1-like"/>
    <property type="match status" value="1"/>
</dbReference>
<organism evidence="1 2">
    <name type="scientific">Kineococcus endophyticus</name>
    <dbReference type="NCBI Taxonomy" id="1181883"/>
    <lineage>
        <taxon>Bacteria</taxon>
        <taxon>Bacillati</taxon>
        <taxon>Actinomycetota</taxon>
        <taxon>Actinomycetes</taxon>
        <taxon>Kineosporiales</taxon>
        <taxon>Kineosporiaceae</taxon>
        <taxon>Kineococcus</taxon>
    </lineage>
</organism>
<dbReference type="EMBL" id="JBFNQN010000007">
    <property type="protein sequence ID" value="MEW9265447.1"/>
    <property type="molecule type" value="Genomic_DNA"/>
</dbReference>
<keyword evidence="2" id="KW-1185">Reference proteome</keyword>
<dbReference type="Proteomes" id="UP001555826">
    <property type="component" value="Unassembled WGS sequence"/>
</dbReference>
<dbReference type="InterPro" id="IPR019587">
    <property type="entry name" value="Polyketide_cyclase/dehydratase"/>
</dbReference>
<accession>A0ABV3P746</accession>